<keyword evidence="1" id="KW-0812">Transmembrane</keyword>
<evidence type="ECO:0000256" key="1">
    <source>
        <dbReference type="SAM" id="Phobius"/>
    </source>
</evidence>
<protein>
    <recommendedName>
        <fullName evidence="2">Ubiquitin 3 binding protein But2 C-terminal domain-containing protein</fullName>
    </recommendedName>
</protein>
<feature type="transmembrane region" description="Helical" evidence="1">
    <location>
        <begin position="31"/>
        <end position="55"/>
    </location>
</feature>
<dbReference type="Proteomes" id="UP001150217">
    <property type="component" value="Unassembled WGS sequence"/>
</dbReference>
<evidence type="ECO:0000259" key="2">
    <source>
        <dbReference type="Pfam" id="PF09792"/>
    </source>
</evidence>
<evidence type="ECO:0000313" key="3">
    <source>
        <dbReference type="EMBL" id="KAJ4499749.1"/>
    </source>
</evidence>
<dbReference type="Pfam" id="PF09792">
    <property type="entry name" value="But2"/>
    <property type="match status" value="1"/>
</dbReference>
<reference evidence="3" key="1">
    <citation type="submission" date="2022-08" db="EMBL/GenBank/DDBJ databases">
        <title>A Global Phylogenomic Analysis of the Shiitake Genus Lentinula.</title>
        <authorList>
            <consortium name="DOE Joint Genome Institute"/>
            <person name="Sierra-Patev S."/>
            <person name="Min B."/>
            <person name="Naranjo-Ortiz M."/>
            <person name="Looney B."/>
            <person name="Konkel Z."/>
            <person name="Slot J.C."/>
            <person name="Sakamoto Y."/>
            <person name="Steenwyk J.L."/>
            <person name="Rokas A."/>
            <person name="Carro J."/>
            <person name="Camarero S."/>
            <person name="Ferreira P."/>
            <person name="Molpeceres G."/>
            <person name="Ruiz-Duenas F.J."/>
            <person name="Serrano A."/>
            <person name="Henrissat B."/>
            <person name="Drula E."/>
            <person name="Hughes K.W."/>
            <person name="Mata J.L."/>
            <person name="Ishikawa N.K."/>
            <person name="Vargas-Isla R."/>
            <person name="Ushijima S."/>
            <person name="Smith C.A."/>
            <person name="Ahrendt S."/>
            <person name="Andreopoulos W."/>
            <person name="He G."/>
            <person name="Labutti K."/>
            <person name="Lipzen A."/>
            <person name="Ng V."/>
            <person name="Riley R."/>
            <person name="Sandor L."/>
            <person name="Barry K."/>
            <person name="Martinez A.T."/>
            <person name="Xiao Y."/>
            <person name="Gibbons J.G."/>
            <person name="Terashima K."/>
            <person name="Grigoriev I.V."/>
            <person name="Hibbett D.S."/>
        </authorList>
    </citation>
    <scope>NUCLEOTIDE SEQUENCE</scope>
    <source>
        <strain evidence="3">RHP3577 ss4</strain>
    </source>
</reference>
<keyword evidence="1" id="KW-1133">Transmembrane helix</keyword>
<sequence>MHYSALQQSDDDPMQHSDALESKQIPFFMRALLLIVGFCIAVDVSLAMYAGALYLQSSQWLSLEPLPSPIATLERSTYIRFDELYANRSRSIVYDPIINLPRVSVQTSSRQQEKSIHYPDETLITDNGLVPVYSMKLQVSSEISTIIQFRTIDYGMENCSLVLTVPMTLTGNSSFEAPDFDKQKASQIHIWAVSQLSKLDSQNITWNTKPPLRTFLGQLDARMGFTATISNFPCKSGAYFTFELSCATVDCGIDATMKNKDAVGMFITHYTAYQHSYENI</sequence>
<accession>A0ABQ8VTS4</accession>
<keyword evidence="1" id="KW-0472">Membrane</keyword>
<evidence type="ECO:0000313" key="4">
    <source>
        <dbReference type="Proteomes" id="UP001150217"/>
    </source>
</evidence>
<feature type="domain" description="Ubiquitin 3 binding protein But2 C-terminal" evidence="2">
    <location>
        <begin position="138"/>
        <end position="247"/>
    </location>
</feature>
<comment type="caution">
    <text evidence="3">The sequence shown here is derived from an EMBL/GenBank/DDBJ whole genome shotgun (WGS) entry which is preliminary data.</text>
</comment>
<dbReference type="InterPro" id="IPR018620">
    <property type="entry name" value="Ubiquitin3-bd_protein_But2_C"/>
</dbReference>
<proteinExistence type="predicted"/>
<organism evidence="3 4">
    <name type="scientific">Lentinula lateritia</name>
    <dbReference type="NCBI Taxonomy" id="40482"/>
    <lineage>
        <taxon>Eukaryota</taxon>
        <taxon>Fungi</taxon>
        <taxon>Dikarya</taxon>
        <taxon>Basidiomycota</taxon>
        <taxon>Agaricomycotina</taxon>
        <taxon>Agaricomycetes</taxon>
        <taxon>Agaricomycetidae</taxon>
        <taxon>Agaricales</taxon>
        <taxon>Marasmiineae</taxon>
        <taxon>Omphalotaceae</taxon>
        <taxon>Lentinula</taxon>
    </lineage>
</organism>
<gene>
    <name evidence="3" type="ORF">C8R41DRAFT_969448</name>
</gene>
<dbReference type="EMBL" id="JANVFT010000009">
    <property type="protein sequence ID" value="KAJ4499749.1"/>
    <property type="molecule type" value="Genomic_DNA"/>
</dbReference>
<name>A0ABQ8VTS4_9AGAR</name>
<keyword evidence="4" id="KW-1185">Reference proteome</keyword>